<dbReference type="InterPro" id="IPR024480">
    <property type="entry name" value="DUF3868"/>
</dbReference>
<dbReference type="Gene3D" id="3.30.1330.60">
    <property type="entry name" value="OmpA-like domain"/>
    <property type="match status" value="1"/>
</dbReference>
<gene>
    <name evidence="3" type="ORF">DWY11_05450</name>
</gene>
<reference evidence="3 4" key="1">
    <citation type="submission" date="2018-08" db="EMBL/GenBank/DDBJ databases">
        <title>A genome reference for cultivated species of the human gut microbiota.</title>
        <authorList>
            <person name="Zou Y."/>
            <person name="Xue W."/>
            <person name="Luo G."/>
        </authorList>
    </citation>
    <scope>NUCLEOTIDE SEQUENCE [LARGE SCALE GENOMIC DNA]</scope>
    <source>
        <strain evidence="3 4">AF24-12</strain>
    </source>
</reference>
<dbReference type="InterPro" id="IPR036737">
    <property type="entry name" value="OmpA-like_sf"/>
</dbReference>
<comment type="caution">
    <text evidence="3">The sequence shown here is derived from an EMBL/GenBank/DDBJ whole genome shotgun (WGS) entry which is preliminary data.</text>
</comment>
<evidence type="ECO:0000256" key="1">
    <source>
        <dbReference type="SAM" id="SignalP"/>
    </source>
</evidence>
<evidence type="ECO:0000313" key="4">
    <source>
        <dbReference type="Proteomes" id="UP000283872"/>
    </source>
</evidence>
<accession>A0A3E5E7H1</accession>
<feature type="chain" id="PRO_5043182816" evidence="1">
    <location>
        <begin position="27"/>
        <end position="476"/>
    </location>
</feature>
<feature type="domain" description="DUF3868" evidence="2">
    <location>
        <begin position="17"/>
        <end position="104"/>
    </location>
</feature>
<feature type="signal peptide" evidence="1">
    <location>
        <begin position="1"/>
        <end position="26"/>
    </location>
</feature>
<sequence>MIMKLSRNTTYLLYAALLMAPATVMAQNCHEVKLAANKIQVSNVQVAQQNNALTVSMDLNLDSLNLPTNTQLVYTPIFKSQKLEYKLPEIVINGKRQQIMYERGVGNKHLNLSPKAMVVRRNNKQAQTLKYTASIPVARVMKNYDLNMHEDLCGCGNLEEGNDFHLRHRRQPLAVFVRPAVEAIKVRHLDKRAYIDFPVNKIELHADYRRNPAQLDSIVRTIVALKDDKNLEVSGINIHGYASPESPYSHNDYLAKNRAKTLTDYVRRMVALPTQLFTVSSTAEDWDGLRNYLKESNLEHKAEILAIANDEKMDPDAREQKIKKLYPSEYRFMLDTWYPALRHSDYRITYKVKPFDVAEAKEIIKTKPQQLSQEEMFLVAQTYELGSKEFNDVMEIAVRMFPVNETANLNAANTRLNAGDADGAKAYLDKAGNSPATQNARGVYEALKGNDQQARHYFGLAAKAGVKAAQENLENL</sequence>
<keyword evidence="1" id="KW-0732">Signal</keyword>
<name>A0A3E5E7H1_9BACT</name>
<evidence type="ECO:0000259" key="2">
    <source>
        <dbReference type="Pfam" id="PF12984"/>
    </source>
</evidence>
<dbReference type="Pfam" id="PF12984">
    <property type="entry name" value="DUF3868"/>
    <property type="match status" value="1"/>
</dbReference>
<dbReference type="Proteomes" id="UP000283872">
    <property type="component" value="Unassembled WGS sequence"/>
</dbReference>
<proteinExistence type="predicted"/>
<dbReference type="EMBL" id="QRVA01000009">
    <property type="protein sequence ID" value="RGS17072.1"/>
    <property type="molecule type" value="Genomic_DNA"/>
</dbReference>
<dbReference type="AlphaFoldDB" id="A0A3E5E7H1"/>
<protein>
    <submittedName>
        <fullName evidence="3">DUF3868 domain-containing protein</fullName>
    </submittedName>
</protein>
<evidence type="ECO:0000313" key="3">
    <source>
        <dbReference type="EMBL" id="RGS17072.1"/>
    </source>
</evidence>
<organism evidence="3 4">
    <name type="scientific">Segatella copri</name>
    <dbReference type="NCBI Taxonomy" id="165179"/>
    <lineage>
        <taxon>Bacteria</taxon>
        <taxon>Pseudomonadati</taxon>
        <taxon>Bacteroidota</taxon>
        <taxon>Bacteroidia</taxon>
        <taxon>Bacteroidales</taxon>
        <taxon>Prevotellaceae</taxon>
        <taxon>Segatella</taxon>
    </lineage>
</organism>
<dbReference type="SUPFAM" id="SSF103088">
    <property type="entry name" value="OmpA-like"/>
    <property type="match status" value="1"/>
</dbReference>